<dbReference type="SUPFAM" id="SSF52540">
    <property type="entry name" value="P-loop containing nucleoside triphosphate hydrolases"/>
    <property type="match status" value="1"/>
</dbReference>
<evidence type="ECO:0000313" key="2">
    <source>
        <dbReference type="EMBL" id="EOR96072.1"/>
    </source>
</evidence>
<keyword evidence="2" id="KW-0808">Transferase</keyword>
<dbReference type="GO" id="GO:0004849">
    <property type="term" value="F:uridine kinase activity"/>
    <property type="evidence" value="ECO:0007669"/>
    <property type="project" value="UniProtKB-EC"/>
</dbReference>
<sequence length="213" mass="24388">MNNKPFVIGIAGGSGSGKTFFLNCFLHHFTPDQISLVSQDDYYKPMSEQPKDANGWINFDLPECIDDQRLLTDLSVLLSGETVFKKEYTFNTAEESAKMLTINSAPIIIVEGLFIFHFQEISSLFDMKIFMDANEEITLNRRLKRDIAERGYDHSMIMYQWVNHVLPAYNAYLLPYKNSADKIILNNTHVADDIIEVTKCLAEELKANVLLDY</sequence>
<dbReference type="STRING" id="1150600.ADIARSV_0716"/>
<dbReference type="EC" id="2.7.1.48" evidence="2"/>
<accession>R9GW73</accession>
<dbReference type="Gene3D" id="3.40.50.300">
    <property type="entry name" value="P-loop containing nucleotide triphosphate hydrolases"/>
    <property type="match status" value="1"/>
</dbReference>
<dbReference type="Proteomes" id="UP000014174">
    <property type="component" value="Unassembled WGS sequence"/>
</dbReference>
<dbReference type="OrthoDB" id="9777642at2"/>
<keyword evidence="3" id="KW-1185">Reference proteome</keyword>
<name>R9GW73_9SPHI</name>
<dbReference type="eggNOG" id="COG0572">
    <property type="taxonomic scope" value="Bacteria"/>
</dbReference>
<gene>
    <name evidence="2" type="ORF">ADIARSV_0716</name>
</gene>
<proteinExistence type="predicted"/>
<organism evidence="2 3">
    <name type="scientific">Arcticibacter svalbardensis MN12-7</name>
    <dbReference type="NCBI Taxonomy" id="1150600"/>
    <lineage>
        <taxon>Bacteria</taxon>
        <taxon>Pseudomonadati</taxon>
        <taxon>Bacteroidota</taxon>
        <taxon>Sphingobacteriia</taxon>
        <taxon>Sphingobacteriales</taxon>
        <taxon>Sphingobacteriaceae</taxon>
        <taxon>Arcticibacter</taxon>
    </lineage>
</organism>
<reference evidence="2 3" key="1">
    <citation type="journal article" date="2013" name="Genome Announc.">
        <title>Draft Genome Sequence of Arcticibacter svalbardensis Strain MN12-7T, a Member of the Family Sphingobacteriaceae Isolated from an Arctic Soil Sample.</title>
        <authorList>
            <person name="Shivaji S."/>
            <person name="Ara S."/>
            <person name="Prasad S."/>
            <person name="Manasa B.P."/>
            <person name="Begum Z."/>
            <person name="Singh A."/>
            <person name="Kumar Pinnaka A."/>
        </authorList>
    </citation>
    <scope>NUCLEOTIDE SEQUENCE [LARGE SCALE GENOMIC DNA]</scope>
    <source>
        <strain evidence="2 3">MN12-7</strain>
    </source>
</reference>
<dbReference type="EMBL" id="AQPN01000024">
    <property type="protein sequence ID" value="EOR96072.1"/>
    <property type="molecule type" value="Genomic_DNA"/>
</dbReference>
<dbReference type="RefSeq" id="WP_016193962.1">
    <property type="nucleotide sequence ID" value="NZ_AQPN01000024.1"/>
</dbReference>
<evidence type="ECO:0000259" key="1">
    <source>
        <dbReference type="Pfam" id="PF00485"/>
    </source>
</evidence>
<dbReference type="PATRIC" id="fig|1150600.3.peg.703"/>
<dbReference type="InterPro" id="IPR006083">
    <property type="entry name" value="PRK/URK"/>
</dbReference>
<evidence type="ECO:0000313" key="3">
    <source>
        <dbReference type="Proteomes" id="UP000014174"/>
    </source>
</evidence>
<comment type="caution">
    <text evidence="2">The sequence shown here is derived from an EMBL/GenBank/DDBJ whole genome shotgun (WGS) entry which is preliminary data.</text>
</comment>
<dbReference type="Pfam" id="PF00485">
    <property type="entry name" value="PRK"/>
    <property type="match status" value="1"/>
</dbReference>
<dbReference type="PRINTS" id="PR00988">
    <property type="entry name" value="URIDINKINASE"/>
</dbReference>
<dbReference type="InterPro" id="IPR027417">
    <property type="entry name" value="P-loop_NTPase"/>
</dbReference>
<dbReference type="PANTHER" id="PTHR10285">
    <property type="entry name" value="URIDINE KINASE"/>
    <property type="match status" value="1"/>
</dbReference>
<dbReference type="GO" id="GO:0005524">
    <property type="term" value="F:ATP binding"/>
    <property type="evidence" value="ECO:0007669"/>
    <property type="project" value="InterPro"/>
</dbReference>
<keyword evidence="2" id="KW-0418">Kinase</keyword>
<dbReference type="AlphaFoldDB" id="R9GW73"/>
<protein>
    <submittedName>
        <fullName evidence="2">Uridine kinase</fullName>
        <ecNumber evidence="2">2.7.1.48</ecNumber>
    </submittedName>
</protein>
<feature type="domain" description="Phosphoribulokinase/uridine kinase" evidence="1">
    <location>
        <begin position="7"/>
        <end position="184"/>
    </location>
</feature>